<dbReference type="GO" id="GO:0046964">
    <property type="term" value="F:3'-phosphoadenosine 5'-phosphosulfate transmembrane transporter activity"/>
    <property type="evidence" value="ECO:0007669"/>
    <property type="project" value="EnsemblMetazoa"/>
</dbReference>
<evidence type="ECO:0000256" key="8">
    <source>
        <dbReference type="SAM" id="Phobius"/>
    </source>
</evidence>
<gene>
    <name evidence="9" type="ORF">LOAG_03188</name>
</gene>
<dbReference type="GO" id="GO:0000139">
    <property type="term" value="C:Golgi membrane"/>
    <property type="evidence" value="ECO:0007669"/>
    <property type="project" value="TreeGrafter"/>
</dbReference>
<dbReference type="GO" id="GO:0032580">
    <property type="term" value="C:Golgi cisterna membrane"/>
    <property type="evidence" value="ECO:0007669"/>
    <property type="project" value="EnsemblMetazoa"/>
</dbReference>
<proteinExistence type="inferred from homology"/>
<organism evidence="9">
    <name type="scientific">Loa loa</name>
    <name type="common">Eye worm</name>
    <name type="synonym">Filaria loa</name>
    <dbReference type="NCBI Taxonomy" id="7209"/>
    <lineage>
        <taxon>Eukaryota</taxon>
        <taxon>Metazoa</taxon>
        <taxon>Ecdysozoa</taxon>
        <taxon>Nematoda</taxon>
        <taxon>Chromadorea</taxon>
        <taxon>Rhabditida</taxon>
        <taxon>Spirurina</taxon>
        <taxon>Spiruromorpha</taxon>
        <taxon>Filarioidea</taxon>
        <taxon>Onchocercidae</taxon>
        <taxon>Loa</taxon>
    </lineage>
</organism>
<dbReference type="InterPro" id="IPR037185">
    <property type="entry name" value="EmrE-like"/>
</dbReference>
<evidence type="ECO:0000256" key="5">
    <source>
        <dbReference type="ARBA" id="ARBA00022989"/>
    </source>
</evidence>
<dbReference type="RefSeq" id="XP_020303383.1">
    <property type="nucleotide sequence ID" value="XM_020446253.1"/>
</dbReference>
<keyword evidence="5 8" id="KW-1133">Transmembrane helix</keyword>
<keyword evidence="3" id="KW-0813">Transport</keyword>
<evidence type="ECO:0000256" key="7">
    <source>
        <dbReference type="ARBA" id="ARBA00039668"/>
    </source>
</evidence>
<dbReference type="AlphaFoldDB" id="A0A1S0U5S8"/>
<evidence type="ECO:0000256" key="4">
    <source>
        <dbReference type="ARBA" id="ARBA00022692"/>
    </source>
</evidence>
<feature type="transmembrane region" description="Helical" evidence="8">
    <location>
        <begin position="331"/>
        <end position="349"/>
    </location>
</feature>
<dbReference type="InParanoid" id="A0A1S0U5S8"/>
<evidence type="ECO:0000256" key="3">
    <source>
        <dbReference type="ARBA" id="ARBA00022448"/>
    </source>
</evidence>
<keyword evidence="4 8" id="KW-0812">Transmembrane</keyword>
<dbReference type="OMA" id="KFENTQF"/>
<protein>
    <recommendedName>
        <fullName evidence="7">Adenosine 3'-phospho 5'-phosphosulfate transporter 1</fullName>
    </recommendedName>
</protein>
<evidence type="ECO:0000256" key="2">
    <source>
        <dbReference type="ARBA" id="ARBA00010694"/>
    </source>
</evidence>
<reference evidence="9" key="1">
    <citation type="submission" date="2012-04" db="EMBL/GenBank/DDBJ databases">
        <title>The Genome Sequence of Loa loa.</title>
        <authorList>
            <consortium name="The Broad Institute Genome Sequencing Platform"/>
            <consortium name="Broad Institute Genome Sequencing Center for Infectious Disease"/>
            <person name="Nutman T.B."/>
            <person name="Fink D.L."/>
            <person name="Russ C."/>
            <person name="Young S."/>
            <person name="Zeng Q."/>
            <person name="Gargeya S."/>
            <person name="Alvarado L."/>
            <person name="Berlin A."/>
            <person name="Chapman S.B."/>
            <person name="Chen Z."/>
            <person name="Freedman E."/>
            <person name="Gellesch M."/>
            <person name="Goldberg J."/>
            <person name="Griggs A."/>
            <person name="Gujja S."/>
            <person name="Heilman E.R."/>
            <person name="Heiman D."/>
            <person name="Howarth C."/>
            <person name="Mehta T."/>
            <person name="Neiman D."/>
            <person name="Pearson M."/>
            <person name="Roberts A."/>
            <person name="Saif S."/>
            <person name="Shea T."/>
            <person name="Shenoy N."/>
            <person name="Sisk P."/>
            <person name="Stolte C."/>
            <person name="Sykes S."/>
            <person name="White J."/>
            <person name="Yandava C."/>
            <person name="Haas B."/>
            <person name="Henn M.R."/>
            <person name="Nusbaum C."/>
            <person name="Birren B."/>
        </authorList>
    </citation>
    <scope>NUCLEOTIDE SEQUENCE [LARGE SCALE GENOMIC DNA]</scope>
</reference>
<dbReference type="InterPro" id="IPR013657">
    <property type="entry name" value="SCL35B1-4/HUT1"/>
</dbReference>
<dbReference type="GeneID" id="9940575"/>
<feature type="transmembrane region" description="Helical" evidence="8">
    <location>
        <begin position="12"/>
        <end position="35"/>
    </location>
</feature>
<dbReference type="PANTHER" id="PTHR10778:SF13">
    <property type="entry name" value="ADENOSINE 3'-PHOSPHO 5'-PHOSPHOSULFATE TRANSPORTER 1"/>
    <property type="match status" value="1"/>
</dbReference>
<feature type="transmembrane region" description="Helical" evidence="8">
    <location>
        <begin position="133"/>
        <end position="152"/>
    </location>
</feature>
<dbReference type="OrthoDB" id="10035043at2759"/>
<feature type="transmembrane region" description="Helical" evidence="8">
    <location>
        <begin position="290"/>
        <end position="309"/>
    </location>
</feature>
<dbReference type="PANTHER" id="PTHR10778">
    <property type="entry name" value="SOLUTE CARRIER FAMILY 35 MEMBER B"/>
    <property type="match status" value="1"/>
</dbReference>
<dbReference type="GO" id="GO:0005789">
    <property type="term" value="C:endoplasmic reticulum membrane"/>
    <property type="evidence" value="ECO:0007669"/>
    <property type="project" value="TreeGrafter"/>
</dbReference>
<keyword evidence="6 8" id="KW-0472">Membrane</keyword>
<feature type="transmembrane region" description="Helical" evidence="8">
    <location>
        <begin position="216"/>
        <end position="236"/>
    </location>
</feature>
<evidence type="ECO:0000256" key="6">
    <source>
        <dbReference type="ARBA" id="ARBA00023136"/>
    </source>
</evidence>
<dbReference type="KEGG" id="loa:LOAG_03188"/>
<dbReference type="FunCoup" id="A0A1S0U5S8">
    <property type="interactions" value="1331"/>
</dbReference>
<feature type="transmembrane region" description="Helical" evidence="8">
    <location>
        <begin position="382"/>
        <end position="401"/>
    </location>
</feature>
<comment type="similarity">
    <text evidence="2">Belongs to the nucleotide-sugar transporter family. SLC35B subfamily.</text>
</comment>
<comment type="subcellular location">
    <subcellularLocation>
        <location evidence="1">Membrane</location>
        <topology evidence="1">Multi-pass membrane protein</topology>
    </subcellularLocation>
</comment>
<evidence type="ECO:0000256" key="1">
    <source>
        <dbReference type="ARBA" id="ARBA00004141"/>
    </source>
</evidence>
<feature type="transmembrane region" description="Helical" evidence="8">
    <location>
        <begin position="89"/>
        <end position="108"/>
    </location>
</feature>
<dbReference type="Pfam" id="PF08449">
    <property type="entry name" value="UAA"/>
    <property type="match status" value="1"/>
</dbReference>
<evidence type="ECO:0000313" key="9">
    <source>
        <dbReference type="EMBL" id="EFO25296.2"/>
    </source>
</evidence>
<dbReference type="CTD" id="9940575"/>
<name>A0A1S0U5S8_LOALO</name>
<accession>A0A1S0U5S8</accession>
<feature type="transmembrane region" description="Helical" evidence="8">
    <location>
        <begin position="248"/>
        <end position="269"/>
    </location>
</feature>
<feature type="transmembrane region" description="Helical" evidence="8">
    <location>
        <begin position="356"/>
        <end position="376"/>
    </location>
</feature>
<dbReference type="SUPFAM" id="SSF103481">
    <property type="entry name" value="Multidrug resistance efflux transporter EmrE"/>
    <property type="match status" value="1"/>
</dbReference>
<sequence length="406" mass="46462">MITFYLNDFWLMRFFSILLSYGTVSIPVVLLVFYVRRRAAEDGFRPATVFHSFLRSFALGKPEYSLVISDSIKLTSIVSRKKNLRGDSLYLILCFSSLQITLILMGYIQERIMTQTYLSTVDHQLNKFENTQFLVFMNRVFAIILCTAYLIVNWKREPPHVPPFYKHSFTSFSNTLSSWCQYEALKFVSFPTQTVCKASKVLSTMLMGFIIRGERYGFSECACTVMLAFGASLFLLSNSSKEFGSNTVSSSDWVTTVSGIGLMSGYLLFDAFTLNWQKKLFDVRPRVSRYQMMFGVNMFSMILCFVTLIEEGTFLSPFRFLATHEGFGRDIFFLSLSGALGQIVIYITIERFGPMIFAVMMTLRQILSILLSAVAYDHPMSAWSTFGLLITFTAVFGTIYIRHHQT</sequence>
<dbReference type="EMBL" id="JH712070">
    <property type="protein sequence ID" value="EFO25296.2"/>
    <property type="molecule type" value="Genomic_DNA"/>
</dbReference>